<accession>A0ABM7FGF7</accession>
<dbReference type="RefSeq" id="WP_286256412.1">
    <property type="nucleotide sequence ID" value="NZ_AP018448.1"/>
</dbReference>
<gene>
    <name evidence="1" type="ORF">SGFS_074410</name>
</gene>
<organism evidence="1 2">
    <name type="scientific">Streptomyces graminofaciens</name>
    <dbReference type="NCBI Taxonomy" id="68212"/>
    <lineage>
        <taxon>Bacteria</taxon>
        <taxon>Bacillati</taxon>
        <taxon>Actinomycetota</taxon>
        <taxon>Actinomycetes</taxon>
        <taxon>Kitasatosporales</taxon>
        <taxon>Streptomycetaceae</taxon>
        <taxon>Streptomyces</taxon>
    </lineage>
</organism>
<dbReference type="Proteomes" id="UP001321542">
    <property type="component" value="Chromosome"/>
</dbReference>
<keyword evidence="2" id="KW-1185">Reference proteome</keyword>
<dbReference type="Pfam" id="PF21790">
    <property type="entry name" value="OGG"/>
    <property type="match status" value="1"/>
</dbReference>
<reference evidence="1 2" key="2">
    <citation type="journal article" date="2023" name="ChemBioChem">
        <title>Acyltransferase Domain Exchange between Two Independent Type I Polyketide Synthases in the Same Producer Strain of Macrolide Antibiotics.</title>
        <authorList>
            <person name="Kudo F."/>
            <person name="Kishikawa K."/>
            <person name="Tsuboi K."/>
            <person name="Kido T."/>
            <person name="Usui T."/>
            <person name="Hashimoto J."/>
            <person name="Shin-Ya K."/>
            <person name="Miyanaga A."/>
            <person name="Eguchi T."/>
        </authorList>
    </citation>
    <scope>NUCLEOTIDE SEQUENCE [LARGE SCALE GENOMIC DNA]</scope>
    <source>
        <strain evidence="1 2">A-8890</strain>
    </source>
</reference>
<evidence type="ECO:0000313" key="1">
    <source>
        <dbReference type="EMBL" id="BBC36147.1"/>
    </source>
</evidence>
<reference evidence="1 2" key="1">
    <citation type="journal article" date="2010" name="ChemBioChem">
        <title>Cloning and characterization of the biosynthetic gene cluster of 16-membered macrolide antibiotic FD-891: involvement of a dual functional cytochrome P450 monooxygenase catalyzing epoxidation and hydroxylation.</title>
        <authorList>
            <person name="Kudo F."/>
            <person name="Motegi A."/>
            <person name="Mizoue K."/>
            <person name="Eguchi T."/>
        </authorList>
    </citation>
    <scope>NUCLEOTIDE SEQUENCE [LARGE SCALE GENOMIC DNA]</scope>
    <source>
        <strain evidence="1 2">A-8890</strain>
    </source>
</reference>
<sequence length="285" mass="31083">MRRQEVADVMDAESLKRRLPDSAVRDLGEWLVGVGARCAAGAGTHAVDYVPAHWSGIEPWPDRLLDRSHAQPVALSRTRVAEAVREATEHAEWSEALVAPYVWGQGRNGYGPHRLKEILAQPSTADALNRAGIALRSEGAVAAYRALHGAVKGLGPAFFTKFLYFLDLATDAPHTPRALILDQRVARVMRDHASRVGTDIGLTSAPAVATWIWSDGGWTPHRYEVYLRWMTAAADQLASAGIGWPRSSPDLLELAVFNGVWKPAGSWSPDGSGVRHGGRVRRRHG</sequence>
<name>A0ABM7FGF7_9ACTN</name>
<protein>
    <submittedName>
        <fullName evidence="1">Uncharacterized protein</fullName>
    </submittedName>
</protein>
<dbReference type="EMBL" id="AP018448">
    <property type="protein sequence ID" value="BBC36147.1"/>
    <property type="molecule type" value="Genomic_DNA"/>
</dbReference>
<proteinExistence type="predicted"/>
<evidence type="ECO:0000313" key="2">
    <source>
        <dbReference type="Proteomes" id="UP001321542"/>
    </source>
</evidence>
<dbReference type="InterPro" id="IPR048868">
    <property type="entry name" value="OGG-like_put"/>
</dbReference>